<evidence type="ECO:0000259" key="3">
    <source>
        <dbReference type="Pfam" id="PF00135"/>
    </source>
</evidence>
<dbReference type="EMBL" id="BMAT01000194">
    <property type="protein sequence ID" value="GFR61402.1"/>
    <property type="molecule type" value="Genomic_DNA"/>
</dbReference>
<dbReference type="PROSITE" id="PS00122">
    <property type="entry name" value="CARBOXYLESTERASE_B_1"/>
    <property type="match status" value="1"/>
</dbReference>
<keyword evidence="2 4" id="KW-0378">Hydrolase</keyword>
<evidence type="ECO:0000313" key="4">
    <source>
        <dbReference type="EMBL" id="GFR61402.1"/>
    </source>
</evidence>
<evidence type="ECO:0000256" key="2">
    <source>
        <dbReference type="ARBA" id="ARBA00022801"/>
    </source>
</evidence>
<protein>
    <submittedName>
        <fullName evidence="4">Carboxylic ester hydrolase</fullName>
    </submittedName>
</protein>
<dbReference type="Proteomes" id="UP000762676">
    <property type="component" value="Unassembled WGS sequence"/>
</dbReference>
<reference evidence="4 5" key="1">
    <citation type="journal article" date="2021" name="Elife">
        <title>Chloroplast acquisition without the gene transfer in kleptoplastic sea slugs, Plakobranchus ocellatus.</title>
        <authorList>
            <person name="Maeda T."/>
            <person name="Takahashi S."/>
            <person name="Yoshida T."/>
            <person name="Shimamura S."/>
            <person name="Takaki Y."/>
            <person name="Nagai Y."/>
            <person name="Toyoda A."/>
            <person name="Suzuki Y."/>
            <person name="Arimoto A."/>
            <person name="Ishii H."/>
            <person name="Satoh N."/>
            <person name="Nishiyama T."/>
            <person name="Hasebe M."/>
            <person name="Maruyama T."/>
            <person name="Minagawa J."/>
            <person name="Obokata J."/>
            <person name="Shigenobu S."/>
        </authorList>
    </citation>
    <scope>NUCLEOTIDE SEQUENCE [LARGE SCALE GENOMIC DNA]</scope>
</reference>
<accession>A0AAV4EJY8</accession>
<dbReference type="Pfam" id="PF00135">
    <property type="entry name" value="COesterase"/>
    <property type="match status" value="2"/>
</dbReference>
<feature type="domain" description="Carboxylesterase type B" evidence="3">
    <location>
        <begin position="107"/>
        <end position="380"/>
    </location>
</feature>
<name>A0AAV4EJY8_9GAST</name>
<sequence length="856" mass="92996">MKYISTRGEQLRVSSQLKLPQKLALKIDYQLSGYLSIMERITTVAVLACVLTLIESSTGSAGHSHDLTARVTALEQQVSQMVTEEELDSQLTKIKDECCSSPESEVYVSTRFGKIKGLSYHYSDDERCDVFYGIPYSKPPTGEHRFAPPRPIPAWFPEVKDATKYGNICLQQHADIYRLAPASEDCLNLNIYAPRPRLCVRPLPVMMFIHGGKYRDWGSPYFNYTNLALKGVIVVTINYRLDGFGFLSTEDSIVPGNFGLMDARLALEFVKEIVGDFGGDAGDITLFGVSSGSAMVTQMSLSPLTRGKFQKAIMQSGPGTLNAACYTAGTPFVPRQIAFLLAQKMNCSLPNGTSGKQASRDLLECLRNVTAEDLVGGIKDLTVGLRNVVSEDLVGGIKDLTLGLRNVITDDLVGGIKDLTVGLRNVVSEGLVGGIKDLTAGLRNVVSEGLVGGIKDLTVGLSNVVSEDLIGGIKDLTVGLRYVISNGLVGGIKDLTDLVGGIKDITVGLRNVISNDLVGGIKDLMVGLRNVVTDHLVGGIKDITVGLRNVITDDLVGDIKDITVGLRNVITDDLVGGIKDLTVGLRNVTSEDFVGGIKDLTMNDFQSAIIFVPVSGDHFGFLPEHPSVLANKTSDIVSIPVVLGWTADDSSWYVPDPDDNGLTFEEFASFVQSYISISYTPAEAGPLYQRVLRQYNISASSNLTTLDIRSVAAQLITDATVRSFTVKQARHFSRAAVGSEAKVFVYEYRHRPSYSTNPTWQGTTHMDDEGMCLGLPHGPKPKTYPKTSVHDREASEMMTTMWSNFAKYGQPSPIWPQFGHTADDQKMLLIRPSPGVVQFDSNESVELWTGSSGLDD</sequence>
<proteinExistence type="inferred from homology"/>
<dbReference type="InterPro" id="IPR029058">
    <property type="entry name" value="AB_hydrolase_fold"/>
</dbReference>
<dbReference type="PANTHER" id="PTHR43903">
    <property type="entry name" value="NEUROLIGIN"/>
    <property type="match status" value="1"/>
</dbReference>
<organism evidence="4 5">
    <name type="scientific">Elysia marginata</name>
    <dbReference type="NCBI Taxonomy" id="1093978"/>
    <lineage>
        <taxon>Eukaryota</taxon>
        <taxon>Metazoa</taxon>
        <taxon>Spiralia</taxon>
        <taxon>Lophotrochozoa</taxon>
        <taxon>Mollusca</taxon>
        <taxon>Gastropoda</taxon>
        <taxon>Heterobranchia</taxon>
        <taxon>Euthyneura</taxon>
        <taxon>Panpulmonata</taxon>
        <taxon>Sacoglossa</taxon>
        <taxon>Placobranchoidea</taxon>
        <taxon>Plakobranchidae</taxon>
        <taxon>Elysia</taxon>
    </lineage>
</organism>
<comment type="similarity">
    <text evidence="1">Belongs to the type-B carboxylesterase/lipase family.</text>
</comment>
<dbReference type="InterPro" id="IPR002018">
    <property type="entry name" value="CarbesteraseB"/>
</dbReference>
<dbReference type="InterPro" id="IPR051093">
    <property type="entry name" value="Neuroligin/BSAL"/>
</dbReference>
<gene>
    <name evidence="4" type="ORF">ElyMa_000101800</name>
</gene>
<comment type="caution">
    <text evidence="4">The sequence shown here is derived from an EMBL/GenBank/DDBJ whole genome shotgun (WGS) entry which is preliminary data.</text>
</comment>
<dbReference type="Gene3D" id="3.40.50.1820">
    <property type="entry name" value="alpha/beta hydrolase"/>
    <property type="match status" value="2"/>
</dbReference>
<dbReference type="InterPro" id="IPR019826">
    <property type="entry name" value="Carboxylesterase_B_AS"/>
</dbReference>
<feature type="domain" description="Carboxylesterase type B" evidence="3">
    <location>
        <begin position="584"/>
        <end position="848"/>
    </location>
</feature>
<evidence type="ECO:0000256" key="1">
    <source>
        <dbReference type="ARBA" id="ARBA00005964"/>
    </source>
</evidence>
<dbReference type="AlphaFoldDB" id="A0AAV4EJY8"/>
<evidence type="ECO:0000313" key="5">
    <source>
        <dbReference type="Proteomes" id="UP000762676"/>
    </source>
</evidence>
<keyword evidence="5" id="KW-1185">Reference proteome</keyword>
<dbReference type="GO" id="GO:0016787">
    <property type="term" value="F:hydrolase activity"/>
    <property type="evidence" value="ECO:0007669"/>
    <property type="project" value="UniProtKB-KW"/>
</dbReference>
<dbReference type="SUPFAM" id="SSF53474">
    <property type="entry name" value="alpha/beta-Hydrolases"/>
    <property type="match status" value="2"/>
</dbReference>